<dbReference type="InterPro" id="IPR016135">
    <property type="entry name" value="UBQ-conjugating_enzyme/RWD"/>
</dbReference>
<dbReference type="InParanoid" id="A0A165JW20"/>
<accession>A0A165JW20</accession>
<dbReference type="OrthoDB" id="432412at2759"/>
<sequence length="335" mass="36595">MQHADLRETVERQLGTLELLQAVYCAEEELVLLPETEVVVPQLQAWTENPSTPTPQKLPAELSFLLTLQADDNWSLPASIDHPQLIVEITLPVIPSSSLVIGKNSRPILRLRQPSWLSRAEHDQLGAAHLPPPEEVDEEVDDLGYVMASVDRLHSQLRALAPTLTSSTPNLAPAEASSTPSKTVLRTWHHLPSLSTRAKRAELVSYAQSHSPALTGFVLAGKPGLVVLEHPLPAPTPTPHDLAKASASLDAYWSAIKSRSWADIPSSHKKVSERLREVGPRAWAEMTEVTRTEEVGGVRMGGEKGNRQDLASVARYLEGKGVGGRLERVLGAEWS</sequence>
<dbReference type="PANTHER" id="PTHR15955:SF10">
    <property type="entry name" value="DUF1115 DOMAIN PROTEIN (AFU_ORTHOLOGUE AFUA_5G14750)"/>
    <property type="match status" value="1"/>
</dbReference>
<protein>
    <submittedName>
        <fullName evidence="1">Uncharacterized protein</fullName>
    </submittedName>
</protein>
<reference evidence="1 2" key="1">
    <citation type="journal article" date="2016" name="Mol. Biol. Evol.">
        <title>Comparative Genomics of Early-Diverging Mushroom-Forming Fungi Provides Insights into the Origins of Lignocellulose Decay Capabilities.</title>
        <authorList>
            <person name="Nagy L.G."/>
            <person name="Riley R."/>
            <person name="Tritt A."/>
            <person name="Adam C."/>
            <person name="Daum C."/>
            <person name="Floudas D."/>
            <person name="Sun H."/>
            <person name="Yadav J.S."/>
            <person name="Pangilinan J."/>
            <person name="Larsson K.H."/>
            <person name="Matsuura K."/>
            <person name="Barry K."/>
            <person name="Labutti K."/>
            <person name="Kuo R."/>
            <person name="Ohm R.A."/>
            <person name="Bhattacharya S.S."/>
            <person name="Shirouzu T."/>
            <person name="Yoshinaga Y."/>
            <person name="Martin F.M."/>
            <person name="Grigoriev I.V."/>
            <person name="Hibbett D.S."/>
        </authorList>
    </citation>
    <scope>NUCLEOTIDE SEQUENCE [LARGE SCALE GENOMIC DNA]</scope>
    <source>
        <strain evidence="1 2">HHB12733</strain>
    </source>
</reference>
<name>A0A165JW20_9BASI</name>
<evidence type="ECO:0000313" key="1">
    <source>
        <dbReference type="EMBL" id="KZT62348.1"/>
    </source>
</evidence>
<dbReference type="SUPFAM" id="SSF54495">
    <property type="entry name" value="UBC-like"/>
    <property type="match status" value="1"/>
</dbReference>
<dbReference type="Gene3D" id="3.10.110.10">
    <property type="entry name" value="Ubiquitin Conjugating Enzyme"/>
    <property type="match status" value="1"/>
</dbReference>
<dbReference type="InterPro" id="IPR017359">
    <property type="entry name" value="Phi-like"/>
</dbReference>
<dbReference type="PIRSF" id="PIRSF038021">
    <property type="entry name" value="UCP038021_RWDD2"/>
    <property type="match status" value="1"/>
</dbReference>
<dbReference type="Proteomes" id="UP000076842">
    <property type="component" value="Unassembled WGS sequence"/>
</dbReference>
<dbReference type="AlphaFoldDB" id="A0A165JW20"/>
<proteinExistence type="predicted"/>
<dbReference type="PANTHER" id="PTHR15955">
    <property type="entry name" value="RWD DOMAIN CONTAINING PROTEIN 2"/>
    <property type="match status" value="1"/>
</dbReference>
<evidence type="ECO:0000313" key="2">
    <source>
        <dbReference type="Proteomes" id="UP000076842"/>
    </source>
</evidence>
<organism evidence="1 2">
    <name type="scientific">Calocera cornea HHB12733</name>
    <dbReference type="NCBI Taxonomy" id="1353952"/>
    <lineage>
        <taxon>Eukaryota</taxon>
        <taxon>Fungi</taxon>
        <taxon>Dikarya</taxon>
        <taxon>Basidiomycota</taxon>
        <taxon>Agaricomycotina</taxon>
        <taxon>Dacrymycetes</taxon>
        <taxon>Dacrymycetales</taxon>
        <taxon>Dacrymycetaceae</taxon>
        <taxon>Calocera</taxon>
    </lineage>
</organism>
<dbReference type="STRING" id="1353952.A0A165JW20"/>
<gene>
    <name evidence="1" type="ORF">CALCODRAFT_514161</name>
</gene>
<dbReference type="EMBL" id="KV423917">
    <property type="protein sequence ID" value="KZT62348.1"/>
    <property type="molecule type" value="Genomic_DNA"/>
</dbReference>
<keyword evidence="2" id="KW-1185">Reference proteome</keyword>